<dbReference type="GeneID" id="85357270"/>
<feature type="chain" id="PRO_5041366108" evidence="1">
    <location>
        <begin position="30"/>
        <end position="167"/>
    </location>
</feature>
<protein>
    <submittedName>
        <fullName evidence="2">Uncharacterized protein</fullName>
    </submittedName>
</protein>
<keyword evidence="3" id="KW-1185">Reference proteome</keyword>
<gene>
    <name evidence="2" type="ORF">EV420DRAFT_1558050</name>
</gene>
<organism evidence="2 3">
    <name type="scientific">Armillaria tabescens</name>
    <name type="common">Ringless honey mushroom</name>
    <name type="synonym">Agaricus tabescens</name>
    <dbReference type="NCBI Taxonomy" id="1929756"/>
    <lineage>
        <taxon>Eukaryota</taxon>
        <taxon>Fungi</taxon>
        <taxon>Dikarya</taxon>
        <taxon>Basidiomycota</taxon>
        <taxon>Agaricomycotina</taxon>
        <taxon>Agaricomycetes</taxon>
        <taxon>Agaricomycetidae</taxon>
        <taxon>Agaricales</taxon>
        <taxon>Marasmiineae</taxon>
        <taxon>Physalacriaceae</taxon>
        <taxon>Desarmillaria</taxon>
    </lineage>
</organism>
<proteinExistence type="predicted"/>
<evidence type="ECO:0000313" key="3">
    <source>
        <dbReference type="Proteomes" id="UP001175211"/>
    </source>
</evidence>
<reference evidence="2" key="1">
    <citation type="submission" date="2023-06" db="EMBL/GenBank/DDBJ databases">
        <authorList>
            <consortium name="Lawrence Berkeley National Laboratory"/>
            <person name="Ahrendt S."/>
            <person name="Sahu N."/>
            <person name="Indic B."/>
            <person name="Wong-Bajracharya J."/>
            <person name="Merenyi Z."/>
            <person name="Ke H.-M."/>
            <person name="Monk M."/>
            <person name="Kocsube S."/>
            <person name="Drula E."/>
            <person name="Lipzen A."/>
            <person name="Balint B."/>
            <person name="Henrissat B."/>
            <person name="Andreopoulos B."/>
            <person name="Martin F.M."/>
            <person name="Harder C.B."/>
            <person name="Rigling D."/>
            <person name="Ford K.L."/>
            <person name="Foster G.D."/>
            <person name="Pangilinan J."/>
            <person name="Papanicolaou A."/>
            <person name="Barry K."/>
            <person name="LaButti K."/>
            <person name="Viragh M."/>
            <person name="Koriabine M."/>
            <person name="Yan M."/>
            <person name="Riley R."/>
            <person name="Champramary S."/>
            <person name="Plett K.L."/>
            <person name="Tsai I.J."/>
            <person name="Slot J."/>
            <person name="Sipos G."/>
            <person name="Plett J."/>
            <person name="Nagy L.G."/>
            <person name="Grigoriev I.V."/>
        </authorList>
    </citation>
    <scope>NUCLEOTIDE SEQUENCE</scope>
    <source>
        <strain evidence="2">CCBAS 213</strain>
    </source>
</reference>
<evidence type="ECO:0000313" key="2">
    <source>
        <dbReference type="EMBL" id="KAK0453013.1"/>
    </source>
</evidence>
<feature type="signal peptide" evidence="1">
    <location>
        <begin position="1"/>
        <end position="29"/>
    </location>
</feature>
<name>A0AA39K697_ARMTA</name>
<comment type="caution">
    <text evidence="2">The sequence shown here is derived from an EMBL/GenBank/DDBJ whole genome shotgun (WGS) entry which is preliminary data.</text>
</comment>
<accession>A0AA39K697</accession>
<dbReference type="RefSeq" id="XP_060328349.1">
    <property type="nucleotide sequence ID" value="XM_060473722.1"/>
</dbReference>
<dbReference type="EMBL" id="JAUEPS010000029">
    <property type="protein sequence ID" value="KAK0453013.1"/>
    <property type="molecule type" value="Genomic_DNA"/>
</dbReference>
<keyword evidence="1" id="KW-0732">Signal</keyword>
<sequence length="167" mass="18679">MSGSSKLPSIPLLLSVLLTSGRTFYQTLAHLVKHLDSAGLAPTAFSIITPICLLAAKFDNTVSSIIEKFDSVLFYASWTIRYGTGAREYKMFEDDLLQIGNTCRLVREELVPANLDRIELPLISILRGPCGLETFLRFVKHIPGFWSVRIDLLQILCPRSILPVGQW</sequence>
<dbReference type="Proteomes" id="UP001175211">
    <property type="component" value="Unassembled WGS sequence"/>
</dbReference>
<evidence type="ECO:0000256" key="1">
    <source>
        <dbReference type="SAM" id="SignalP"/>
    </source>
</evidence>
<dbReference type="AlphaFoldDB" id="A0AA39K697"/>